<evidence type="ECO:0000259" key="4">
    <source>
        <dbReference type="PROSITE" id="PS51123"/>
    </source>
</evidence>
<dbReference type="AlphaFoldDB" id="A0A0M4TY47"/>
<keyword evidence="6" id="KW-1185">Reference proteome</keyword>
<feature type="region of interest" description="Disordered" evidence="2">
    <location>
        <begin position="1"/>
        <end position="22"/>
    </location>
</feature>
<dbReference type="SUPFAM" id="SSF103088">
    <property type="entry name" value="OmpA-like"/>
    <property type="match status" value="1"/>
</dbReference>
<dbReference type="CDD" id="cd07185">
    <property type="entry name" value="OmpA_C-like"/>
    <property type="match status" value="1"/>
</dbReference>
<feature type="transmembrane region" description="Helical" evidence="3">
    <location>
        <begin position="309"/>
        <end position="329"/>
    </location>
</feature>
<dbReference type="Proteomes" id="UP000062645">
    <property type="component" value="Chromosome"/>
</dbReference>
<proteinExistence type="predicted"/>
<keyword evidence="3" id="KW-0812">Transmembrane</keyword>
<dbReference type="PANTHER" id="PTHR30329">
    <property type="entry name" value="STATOR ELEMENT OF FLAGELLAR MOTOR COMPLEX"/>
    <property type="match status" value="1"/>
</dbReference>
<dbReference type="OrthoDB" id="5347798at2"/>
<organism evidence="5 6">
    <name type="scientific">Nostoc piscinale CENA21</name>
    <dbReference type="NCBI Taxonomy" id="224013"/>
    <lineage>
        <taxon>Bacteria</taxon>
        <taxon>Bacillati</taxon>
        <taxon>Cyanobacteriota</taxon>
        <taxon>Cyanophyceae</taxon>
        <taxon>Nostocales</taxon>
        <taxon>Nostocaceae</taxon>
        <taxon>Nostoc</taxon>
    </lineage>
</organism>
<keyword evidence="5" id="KW-0966">Cell projection</keyword>
<keyword evidence="5" id="KW-0969">Cilium</keyword>
<evidence type="ECO:0000256" key="3">
    <source>
        <dbReference type="SAM" id="Phobius"/>
    </source>
</evidence>
<dbReference type="RefSeq" id="WP_062295007.1">
    <property type="nucleotide sequence ID" value="NZ_CP012036.1"/>
</dbReference>
<protein>
    <submittedName>
        <fullName evidence="5">Flagellar motor protein MotB</fullName>
    </submittedName>
</protein>
<reference evidence="6" key="1">
    <citation type="submission" date="2015-07" db="EMBL/GenBank/DDBJ databases">
        <title>Genome Of Nitrogen-Fixing Cyanobacterium Nostoc piscinale CENA21 From Solimoes/Amazon River Floodplain Sediments And Comparative Genomics To Uncover Biosynthetic Natural Products Potential.</title>
        <authorList>
            <person name="Leao T.F."/>
            <person name="Leao P.N."/>
            <person name="Guimaraes P.I."/>
            <person name="de Melo A.G.C."/>
            <person name="Ramos R.T.J."/>
            <person name="Silva A."/>
            <person name="Fiore M.F."/>
            <person name="Schneider M.P.C."/>
        </authorList>
    </citation>
    <scope>NUCLEOTIDE SEQUENCE [LARGE SCALE GENOMIC DNA]</scope>
    <source>
        <strain evidence="6">CENA21</strain>
    </source>
</reference>
<dbReference type="KEGG" id="npz:ACX27_19125"/>
<dbReference type="PATRIC" id="fig|224013.5.peg.4571"/>
<dbReference type="GO" id="GO:0016020">
    <property type="term" value="C:membrane"/>
    <property type="evidence" value="ECO:0007669"/>
    <property type="project" value="UniProtKB-UniRule"/>
</dbReference>
<dbReference type="InterPro" id="IPR036737">
    <property type="entry name" value="OmpA-like_sf"/>
</dbReference>
<reference evidence="5 6" key="2">
    <citation type="journal article" date="2016" name="Genome Announc.">
        <title>Draft Genome Sequence of the N2-Fixing Cyanobacterium Nostoc piscinale CENA21, Isolated from the Brazilian Amazon Floodplain.</title>
        <authorList>
            <person name="Leao T."/>
            <person name="Guimaraes P.I."/>
            <person name="de Melo A.G."/>
            <person name="Ramos R.T."/>
            <person name="Leao P.N."/>
            <person name="Silva A."/>
            <person name="Fiore M.F."/>
            <person name="Schneider M.P."/>
        </authorList>
    </citation>
    <scope>NUCLEOTIDE SEQUENCE [LARGE SCALE GENOMIC DNA]</scope>
    <source>
        <strain evidence="5 6">CENA21</strain>
    </source>
</reference>
<evidence type="ECO:0000313" key="6">
    <source>
        <dbReference type="Proteomes" id="UP000062645"/>
    </source>
</evidence>
<evidence type="ECO:0000256" key="2">
    <source>
        <dbReference type="SAM" id="MobiDB-lite"/>
    </source>
</evidence>
<dbReference type="InterPro" id="IPR050330">
    <property type="entry name" value="Bact_OuterMem_StrucFunc"/>
</dbReference>
<dbReference type="PANTHER" id="PTHR30329:SF21">
    <property type="entry name" value="LIPOPROTEIN YIAD-RELATED"/>
    <property type="match status" value="1"/>
</dbReference>
<evidence type="ECO:0000313" key="5">
    <source>
        <dbReference type="EMBL" id="ALF54476.1"/>
    </source>
</evidence>
<dbReference type="Pfam" id="PF00691">
    <property type="entry name" value="OmpA"/>
    <property type="match status" value="1"/>
</dbReference>
<keyword evidence="5" id="KW-0282">Flagellum</keyword>
<dbReference type="Gene3D" id="3.30.1330.60">
    <property type="entry name" value="OmpA-like domain"/>
    <property type="match status" value="1"/>
</dbReference>
<dbReference type="EMBL" id="CP012036">
    <property type="protein sequence ID" value="ALF54476.1"/>
    <property type="molecule type" value="Genomic_DNA"/>
</dbReference>
<dbReference type="STRING" id="224013.ACX27_19125"/>
<dbReference type="PROSITE" id="PS51123">
    <property type="entry name" value="OMPA_2"/>
    <property type="match status" value="1"/>
</dbReference>
<dbReference type="InterPro" id="IPR006665">
    <property type="entry name" value="OmpA-like"/>
</dbReference>
<accession>A0A0M4TY47</accession>
<feature type="domain" description="OmpA-like" evidence="4">
    <location>
        <begin position="474"/>
        <end position="592"/>
    </location>
</feature>
<evidence type="ECO:0000256" key="1">
    <source>
        <dbReference type="PROSITE-ProRule" id="PRU00473"/>
    </source>
</evidence>
<keyword evidence="3" id="KW-1133">Transmembrane helix</keyword>
<sequence length="595" mass="67071">MNSYPPNRVPPEAKSMNGESANLDSLNQDDLNLLRSLLLGIEPAQLDKLYERLNNPQIQPEDISRLLPEAVVLRSKQDQQLVEAIVSTVEQAIQVSVSQDENVLSEAFFPIIGPAARKAIATALDEMMQSLNQALENSLSPQSFKWRLEAKRTGKSFAEIVFLRTLIYRVEQIFLIHRQTGLLLHHVRLQQVAVQDPDLVAAMLTAIQDFVKDSFSVLQEDTLRSLRFGELTIWVEAGPQAIIAGIIRGKPPQELRAVFQAAIEKLHLKLGIELHSFTGETEPFQASEPYLESCLAVQYKTPARQNYTYAWTFLGLMAIAAGIWSFFTVRDNIRWQTYLHKLNSQPGIVVLNTRYYNGKHFISGMRDPVAVDPNTFISSTNLHPDKVIAKWQSYLSLEPQITTKRATELLKPPPTTKLQVDDSGILVASGYAPQKWILEAQKLWRFIPGVTQFQAKNLFANELKELELAKNNIEATTFLFIEGKDELTPGESQKLPKLRTNFSTLFNLAQSLNKDVQVQIRGHTDTTGTEGQNFILSQVRANKIFVALNVPPINANKFKLVALGSKLPYQPESNLDARKLNRRVSFQVFITDKSK</sequence>
<gene>
    <name evidence="5" type="ORF">ACX27_19125</name>
</gene>
<keyword evidence="1 3" id="KW-0472">Membrane</keyword>
<name>A0A0M4TY47_9NOSO</name>